<dbReference type="Gene3D" id="3.10.100.10">
    <property type="entry name" value="Mannose-Binding Protein A, subunit A"/>
    <property type="match status" value="5"/>
</dbReference>
<organism evidence="4 5">
    <name type="scientific">Ancylostoma ceylanicum</name>
    <dbReference type="NCBI Taxonomy" id="53326"/>
    <lineage>
        <taxon>Eukaryota</taxon>
        <taxon>Metazoa</taxon>
        <taxon>Ecdysozoa</taxon>
        <taxon>Nematoda</taxon>
        <taxon>Chromadorea</taxon>
        <taxon>Rhabditida</taxon>
        <taxon>Rhabditina</taxon>
        <taxon>Rhabditomorpha</taxon>
        <taxon>Strongyloidea</taxon>
        <taxon>Ancylostomatidae</taxon>
        <taxon>Ancylostomatinae</taxon>
        <taxon>Ancylostoma</taxon>
    </lineage>
</organism>
<feature type="domain" description="C-type lectin" evidence="3">
    <location>
        <begin position="665"/>
        <end position="781"/>
    </location>
</feature>
<evidence type="ECO:0000259" key="3">
    <source>
        <dbReference type="PROSITE" id="PS50041"/>
    </source>
</evidence>
<feature type="domain" description="C-type lectin" evidence="3">
    <location>
        <begin position="324"/>
        <end position="438"/>
    </location>
</feature>
<dbReference type="InterPro" id="IPR050111">
    <property type="entry name" value="C-type_lectin/snaclec_domain"/>
</dbReference>
<feature type="chain" id="PRO_5001493489" description="C-type lectin domain-containing protein" evidence="2">
    <location>
        <begin position="17"/>
        <end position="895"/>
    </location>
</feature>
<keyword evidence="5" id="KW-1185">Reference proteome</keyword>
<proteinExistence type="predicted"/>
<feature type="compositionally biased region" description="Basic residues" evidence="1">
    <location>
        <begin position="823"/>
        <end position="835"/>
    </location>
</feature>
<dbReference type="CDD" id="cd00037">
    <property type="entry name" value="CLECT"/>
    <property type="match status" value="5"/>
</dbReference>
<reference evidence="5" key="1">
    <citation type="journal article" date="2015" name="Nat. Genet.">
        <title>The genome and transcriptome of the zoonotic hookworm Ancylostoma ceylanicum identify infection-specific gene families.</title>
        <authorList>
            <person name="Schwarz E.M."/>
            <person name="Hu Y."/>
            <person name="Antoshechkin I."/>
            <person name="Miller M.M."/>
            <person name="Sternberg P.W."/>
            <person name="Aroian R.V."/>
        </authorList>
    </citation>
    <scope>NUCLEOTIDE SEQUENCE</scope>
    <source>
        <strain evidence="5">HY135</strain>
    </source>
</reference>
<dbReference type="AlphaFoldDB" id="A0A016VGE3"/>
<feature type="domain" description="C-type lectin" evidence="3">
    <location>
        <begin position="27"/>
        <end position="149"/>
    </location>
</feature>
<feature type="domain" description="C-type lectin" evidence="3">
    <location>
        <begin position="491"/>
        <end position="608"/>
    </location>
</feature>
<dbReference type="SMART" id="SM00034">
    <property type="entry name" value="CLECT"/>
    <property type="match status" value="5"/>
</dbReference>
<sequence>MIGLILLVYLAVCAHALTIIPEFPHKHKGFRYSLLFQDTKADFATAKKICQRYGAQLVSFHGADEVEFVKQVERSNLTWMEDTWMGLTVTVTPTGFVYKWVDGTRFDFKNFAPGEPRRLESGQYCAQIIYANETEHFGKWKIVSCSDQLQPYTCKKPLDGTSWGTPAPSDEDDDFPHRFKQNQYAVEYDPNKVKFVEARIKCQNMNADLASLHSRDEVEFLKRIMQSNSTLMEDAWIGMVYTISATSAEKKWTDGSPFDYKNFAPGMPNSFSVGEHCGQVMSDGENLGKWKTTDCSDDAHIYVCKKPWIPPSVPSGDPMFPHVFKDSKFGIFNDKVTFIQARMKCEEMGAELASIHSKREIEFLKGVMQSRSVYMEDSWIGMIHTVTHTGATSRWVDSTPFDFKNFAPNEPKYQKYGDLCGQMMSNGDELSKWRVVDCTDTAYAYVCKKPKNGRGGGRGRTVIPNNPDPGSQEDGPTPRPDPSKDGFPYRFKGDKYAVNYDPNKVKFVEARVRCQNMNGELASFHSKDEIDFVKSIMQSNSTVMEDAWIGLVYDVTATGTNTKWLDGSRYDFTNYAIGEPKYDGTGQFCGQIVTNGAEFSKWKVVDCSSDAYVYVCKKTKSDNNNGGGKTKKPKVPQVVTPAPEPENPTVATPPDSKDDPFIHQFEDDKYAIQYDPNKVTFLQARMKCEEMDGELASIHSNEEVEFLKCVLRSNSTLMEDSWIGLVYDVTNNDADNKWVDGSRFNFSNYADGEPRYVGMGEFCVQMITNGDEFGKWKVVNCRDSTYVYVCKKRKEDPGNDPNEPRTTSKIGSSEEDPNNKPRPSSKRVKTRRPRQTKPTPTPEMFLPEDYTTTESYPDATQPPHCNPATADPDDPSCKPISEYDPIVEEKGCYPV</sequence>
<protein>
    <recommendedName>
        <fullName evidence="3">C-type lectin domain-containing protein</fullName>
    </recommendedName>
</protein>
<evidence type="ECO:0000313" key="5">
    <source>
        <dbReference type="Proteomes" id="UP000024635"/>
    </source>
</evidence>
<feature type="region of interest" description="Disordered" evidence="1">
    <location>
        <begin position="623"/>
        <end position="660"/>
    </location>
</feature>
<dbReference type="EMBL" id="JARK01001346">
    <property type="protein sequence ID" value="EYC26689.1"/>
    <property type="molecule type" value="Genomic_DNA"/>
</dbReference>
<dbReference type="InterPro" id="IPR016186">
    <property type="entry name" value="C-type_lectin-like/link_sf"/>
</dbReference>
<dbReference type="InterPro" id="IPR001304">
    <property type="entry name" value="C-type_lectin-like"/>
</dbReference>
<gene>
    <name evidence="4" type="primary">Acey_s0010.g910</name>
    <name evidence="4" type="ORF">Y032_0010g910</name>
</gene>
<dbReference type="PROSITE" id="PS50041">
    <property type="entry name" value="C_TYPE_LECTIN_2"/>
    <property type="match status" value="5"/>
</dbReference>
<keyword evidence="2" id="KW-0732">Signal</keyword>
<dbReference type="OrthoDB" id="5873480at2759"/>
<name>A0A016VGE3_9BILA</name>
<dbReference type="SUPFAM" id="SSF56436">
    <property type="entry name" value="C-type lectin-like"/>
    <property type="match status" value="5"/>
</dbReference>
<feature type="domain" description="C-type lectin" evidence="3">
    <location>
        <begin position="179"/>
        <end position="296"/>
    </location>
</feature>
<feature type="region of interest" description="Disordered" evidence="1">
    <location>
        <begin position="454"/>
        <end position="486"/>
    </location>
</feature>
<feature type="signal peptide" evidence="2">
    <location>
        <begin position="1"/>
        <end position="16"/>
    </location>
</feature>
<dbReference type="Pfam" id="PF00059">
    <property type="entry name" value="Lectin_C"/>
    <property type="match status" value="5"/>
</dbReference>
<comment type="caution">
    <text evidence="4">The sequence shown here is derived from an EMBL/GenBank/DDBJ whole genome shotgun (WGS) entry which is preliminary data.</text>
</comment>
<evidence type="ECO:0000256" key="1">
    <source>
        <dbReference type="SAM" id="MobiDB-lite"/>
    </source>
</evidence>
<dbReference type="Proteomes" id="UP000024635">
    <property type="component" value="Unassembled WGS sequence"/>
</dbReference>
<feature type="region of interest" description="Disordered" evidence="1">
    <location>
        <begin position="793"/>
        <end position="883"/>
    </location>
</feature>
<dbReference type="PANTHER" id="PTHR22803">
    <property type="entry name" value="MANNOSE, PHOSPHOLIPASE, LECTIN RECEPTOR RELATED"/>
    <property type="match status" value="1"/>
</dbReference>
<evidence type="ECO:0000313" key="4">
    <source>
        <dbReference type="EMBL" id="EYC26689.1"/>
    </source>
</evidence>
<dbReference type="InterPro" id="IPR016187">
    <property type="entry name" value="CTDL_fold"/>
</dbReference>
<dbReference type="STRING" id="53326.A0A016VGE3"/>
<accession>A0A016VGE3</accession>
<evidence type="ECO:0000256" key="2">
    <source>
        <dbReference type="SAM" id="SignalP"/>
    </source>
</evidence>